<dbReference type="InterPro" id="IPR036942">
    <property type="entry name" value="Beta-barrel_TonB_sf"/>
</dbReference>
<keyword evidence="2 7" id="KW-0813">Transport</keyword>
<dbReference type="RefSeq" id="WP_302040116.1">
    <property type="nucleotide sequence ID" value="NZ_JAUKPO010000018.1"/>
</dbReference>
<dbReference type="InterPro" id="IPR037066">
    <property type="entry name" value="Plug_dom_sf"/>
</dbReference>
<feature type="domain" description="TonB-dependent receptor plug" evidence="9">
    <location>
        <begin position="283"/>
        <end position="360"/>
    </location>
</feature>
<reference evidence="10" key="1">
    <citation type="submission" date="2023-07" db="EMBL/GenBank/DDBJ databases">
        <title>The genome sequence of Rhodocytophaga aerolata KACC 12507.</title>
        <authorList>
            <person name="Zhang X."/>
        </authorList>
    </citation>
    <scope>NUCLEOTIDE SEQUENCE</scope>
    <source>
        <strain evidence="10">KACC 12507</strain>
    </source>
</reference>
<evidence type="ECO:0000256" key="6">
    <source>
        <dbReference type="ARBA" id="ARBA00023237"/>
    </source>
</evidence>
<name>A0ABT8RB25_9BACT</name>
<gene>
    <name evidence="10" type="ORF">Q0590_23765</name>
</gene>
<accession>A0ABT8RB25</accession>
<feature type="chain" id="PRO_5046705855" evidence="8">
    <location>
        <begin position="25"/>
        <end position="926"/>
    </location>
</feature>
<keyword evidence="11" id="KW-1185">Reference proteome</keyword>
<keyword evidence="10" id="KW-0675">Receptor</keyword>
<keyword evidence="6 7" id="KW-0998">Cell outer membrane</keyword>
<dbReference type="InterPro" id="IPR039426">
    <property type="entry name" value="TonB-dep_rcpt-like"/>
</dbReference>
<dbReference type="Proteomes" id="UP001168528">
    <property type="component" value="Unassembled WGS sequence"/>
</dbReference>
<dbReference type="Gene3D" id="2.60.40.1120">
    <property type="entry name" value="Carboxypeptidase-like, regulatory domain"/>
    <property type="match status" value="1"/>
</dbReference>
<keyword evidence="5 7" id="KW-0472">Membrane</keyword>
<comment type="similarity">
    <text evidence="7">Belongs to the TonB-dependent receptor family.</text>
</comment>
<protein>
    <submittedName>
        <fullName evidence="10">TonB-dependent receptor</fullName>
    </submittedName>
</protein>
<sequence>MINFITSFFLLLITLIAGFSPLSAQDSQHKLISGAYENTSFEKVVTDIESRTSYRFFFDITQVDTVTVTLQFQDKTLPYILAKIFAGTDFRFAIDRHQRVFITKDRSILTRILTDSLAPAAPTENQPTVNAPFALDEANSAVHTAAENKLYELGNKTADIGSGKAILTGTVKDSKTGEPVIGAVVYIENPRIGVSTNQFGYYSISLPKGRHELMIKSLGMRDTKRQIMLYSDAKLDVEMQDQVIGLKEVVVEAEKSVNVTSMQMGVERLTIKTIKQTPTVFGEADILRVVLTLPGVKTVGEASTGFNVRGGSTDQNLILYNDATIYNPSHLFGFFSAFNPDLVKNVELYKSGIPAKYGGRLSSVLEITSRDGNKKTFGGSGGIGLLTGRLTLEGPIIKDKTSFILGGRSTYSSWLLGQLKNTAYSNSKASFYDLNLQLTHEFNEKNSLYVTGYLSRDRFKFNTDTLYGYQNQIASLKWKHVFSNKLYGVLTTGVSNYQYSVESDKNPVNAFNLAFDLAQTNVKADFSYLLGDRHTLDFGAGSILYKIHPGSYTPQGDGSFVVPETIQAEQALESAFYLSDQFEITPKLSVNVGLRYSLFHFLGANDVLRYAPGLPKSEATVIDTVSYSSGKTIQTYQGPEYRLSARYVLTDNASVKLSYNTLRQYIHMLSNTTAISPTDIWKLSDPHSKPQLGDQISLGWYKNFQNNTIETSVELYHKNIKNFLDYKSGARLILNPHIETDVMGTEGKAYGIEVLFKKSTGKLNGWVSYTYARTLLRVIDANAGELINDGEWYPANFDKPHDFTLIGNYRFSHRFSTSLNVTYSTGRPVTLPLSYFDMGGSTRTYYSERNEYRIPDYFRVDFSMNIEGNHKIKKLAHSSWTLAVYNLTGRKNVYSVYFKSENGRVNGYKLSIFGQPIPTVTYNFRF</sequence>
<dbReference type="SUPFAM" id="SSF49464">
    <property type="entry name" value="Carboxypeptidase regulatory domain-like"/>
    <property type="match status" value="1"/>
</dbReference>
<dbReference type="Pfam" id="PF07715">
    <property type="entry name" value="Plug"/>
    <property type="match status" value="1"/>
</dbReference>
<evidence type="ECO:0000313" key="10">
    <source>
        <dbReference type="EMBL" id="MDO1449313.1"/>
    </source>
</evidence>
<evidence type="ECO:0000313" key="11">
    <source>
        <dbReference type="Proteomes" id="UP001168528"/>
    </source>
</evidence>
<dbReference type="Gene3D" id="2.40.170.20">
    <property type="entry name" value="TonB-dependent receptor, beta-barrel domain"/>
    <property type="match status" value="1"/>
</dbReference>
<evidence type="ECO:0000256" key="1">
    <source>
        <dbReference type="ARBA" id="ARBA00004571"/>
    </source>
</evidence>
<evidence type="ECO:0000256" key="7">
    <source>
        <dbReference type="PROSITE-ProRule" id="PRU01360"/>
    </source>
</evidence>
<keyword evidence="4 7" id="KW-0812">Transmembrane</keyword>
<dbReference type="InterPro" id="IPR012910">
    <property type="entry name" value="Plug_dom"/>
</dbReference>
<evidence type="ECO:0000256" key="2">
    <source>
        <dbReference type="ARBA" id="ARBA00022448"/>
    </source>
</evidence>
<dbReference type="Pfam" id="PF13715">
    <property type="entry name" value="CarbopepD_reg_2"/>
    <property type="match status" value="1"/>
</dbReference>
<evidence type="ECO:0000256" key="3">
    <source>
        <dbReference type="ARBA" id="ARBA00022452"/>
    </source>
</evidence>
<dbReference type="EMBL" id="JAUKPO010000018">
    <property type="protein sequence ID" value="MDO1449313.1"/>
    <property type="molecule type" value="Genomic_DNA"/>
</dbReference>
<dbReference type="InterPro" id="IPR008969">
    <property type="entry name" value="CarboxyPept-like_regulatory"/>
</dbReference>
<dbReference type="SUPFAM" id="SSF56935">
    <property type="entry name" value="Porins"/>
    <property type="match status" value="1"/>
</dbReference>
<evidence type="ECO:0000256" key="4">
    <source>
        <dbReference type="ARBA" id="ARBA00022692"/>
    </source>
</evidence>
<dbReference type="PROSITE" id="PS52016">
    <property type="entry name" value="TONB_DEPENDENT_REC_3"/>
    <property type="match status" value="1"/>
</dbReference>
<comment type="subcellular location">
    <subcellularLocation>
        <location evidence="1 7">Cell outer membrane</location>
        <topology evidence="1 7">Multi-pass membrane protein</topology>
    </subcellularLocation>
</comment>
<dbReference type="Gene3D" id="2.170.130.10">
    <property type="entry name" value="TonB-dependent receptor, plug domain"/>
    <property type="match status" value="1"/>
</dbReference>
<proteinExistence type="inferred from homology"/>
<evidence type="ECO:0000259" key="9">
    <source>
        <dbReference type="Pfam" id="PF07715"/>
    </source>
</evidence>
<organism evidence="10 11">
    <name type="scientific">Rhodocytophaga aerolata</name>
    <dbReference type="NCBI Taxonomy" id="455078"/>
    <lineage>
        <taxon>Bacteria</taxon>
        <taxon>Pseudomonadati</taxon>
        <taxon>Bacteroidota</taxon>
        <taxon>Cytophagia</taxon>
        <taxon>Cytophagales</taxon>
        <taxon>Rhodocytophagaceae</taxon>
        <taxon>Rhodocytophaga</taxon>
    </lineage>
</organism>
<keyword evidence="8" id="KW-0732">Signal</keyword>
<comment type="caution">
    <text evidence="10">The sequence shown here is derived from an EMBL/GenBank/DDBJ whole genome shotgun (WGS) entry which is preliminary data.</text>
</comment>
<evidence type="ECO:0000256" key="5">
    <source>
        <dbReference type="ARBA" id="ARBA00023136"/>
    </source>
</evidence>
<keyword evidence="3 7" id="KW-1134">Transmembrane beta strand</keyword>
<feature type="signal peptide" evidence="8">
    <location>
        <begin position="1"/>
        <end position="24"/>
    </location>
</feature>
<evidence type="ECO:0000256" key="8">
    <source>
        <dbReference type="SAM" id="SignalP"/>
    </source>
</evidence>